<dbReference type="GeneID" id="76630117"/>
<dbReference type="Pfam" id="PF00583">
    <property type="entry name" value="Acetyltransf_1"/>
    <property type="match status" value="1"/>
</dbReference>
<dbReference type="PANTHER" id="PTHR43877:SF2">
    <property type="entry name" value="AMINOALKYLPHOSPHONATE N-ACETYLTRANSFERASE-RELATED"/>
    <property type="match status" value="1"/>
</dbReference>
<dbReference type="SUPFAM" id="SSF55729">
    <property type="entry name" value="Acyl-CoA N-acyltransferases (Nat)"/>
    <property type="match status" value="1"/>
</dbReference>
<dbReference type="EMBL" id="JBHSZI010000001">
    <property type="protein sequence ID" value="MFC7058154.1"/>
    <property type="molecule type" value="Genomic_DNA"/>
</dbReference>
<dbReference type="CDD" id="cd04301">
    <property type="entry name" value="NAT_SF"/>
    <property type="match status" value="1"/>
</dbReference>
<dbReference type="InterPro" id="IPR016181">
    <property type="entry name" value="Acyl_CoA_acyltransferase"/>
</dbReference>
<gene>
    <name evidence="4" type="ORF">ACFQQG_08165</name>
</gene>
<dbReference type="AlphaFoldDB" id="A0ABD5W070"/>
<dbReference type="PANTHER" id="PTHR43877">
    <property type="entry name" value="AMINOALKYLPHOSPHONATE N-ACETYLTRANSFERASE-RELATED-RELATED"/>
    <property type="match status" value="1"/>
</dbReference>
<keyword evidence="2 4" id="KW-0012">Acyltransferase</keyword>
<evidence type="ECO:0000259" key="3">
    <source>
        <dbReference type="PROSITE" id="PS51186"/>
    </source>
</evidence>
<sequence length="166" mass="18212">MTLSIREAVTADGSAIRDLHLASIEGLAGSAYTDAQVDAWAHERDPDGYPIDSPQTYFVVAERGDSLVGFGWTKPDADDYFECDVDGEITAVYVSPDATREGVGSRIYAELERYAREAGVNSLGLWASLNAVTFYEAQDYNRVTRHTLEFSDGVEGDVVEMRKSLS</sequence>
<evidence type="ECO:0000313" key="4">
    <source>
        <dbReference type="EMBL" id="MFC7058154.1"/>
    </source>
</evidence>
<dbReference type="EC" id="2.3.-.-" evidence="4"/>
<evidence type="ECO:0000256" key="1">
    <source>
        <dbReference type="ARBA" id="ARBA00022679"/>
    </source>
</evidence>
<proteinExistence type="predicted"/>
<dbReference type="RefSeq" id="WP_267163951.1">
    <property type="nucleotide sequence ID" value="NZ_CP112972.1"/>
</dbReference>
<feature type="domain" description="N-acetyltransferase" evidence="3">
    <location>
        <begin position="3"/>
        <end position="166"/>
    </location>
</feature>
<evidence type="ECO:0000313" key="5">
    <source>
        <dbReference type="Proteomes" id="UP001596445"/>
    </source>
</evidence>
<keyword evidence="5" id="KW-1185">Reference proteome</keyword>
<protein>
    <submittedName>
        <fullName evidence="4">GNAT family N-acetyltransferase</fullName>
        <ecNumber evidence="4">2.3.-.-</ecNumber>
    </submittedName>
</protein>
<comment type="caution">
    <text evidence="4">The sequence shown here is derived from an EMBL/GenBank/DDBJ whole genome shotgun (WGS) entry which is preliminary data.</text>
</comment>
<reference evidence="4 5" key="1">
    <citation type="journal article" date="2019" name="Int. J. Syst. Evol. Microbiol.">
        <title>The Global Catalogue of Microorganisms (GCM) 10K type strain sequencing project: providing services to taxonomists for standard genome sequencing and annotation.</title>
        <authorList>
            <consortium name="The Broad Institute Genomics Platform"/>
            <consortium name="The Broad Institute Genome Sequencing Center for Infectious Disease"/>
            <person name="Wu L."/>
            <person name="Ma J."/>
        </authorList>
    </citation>
    <scope>NUCLEOTIDE SEQUENCE [LARGE SCALE GENOMIC DNA]</scope>
    <source>
        <strain evidence="4 5">JCM 30072</strain>
    </source>
</reference>
<dbReference type="InterPro" id="IPR050832">
    <property type="entry name" value="Bact_Acetyltransf"/>
</dbReference>
<dbReference type="Proteomes" id="UP001596445">
    <property type="component" value="Unassembled WGS sequence"/>
</dbReference>
<name>A0ABD5W070_9EURY</name>
<accession>A0ABD5W070</accession>
<evidence type="ECO:0000256" key="2">
    <source>
        <dbReference type="ARBA" id="ARBA00023315"/>
    </source>
</evidence>
<organism evidence="4 5">
    <name type="scientific">Halovenus salina</name>
    <dbReference type="NCBI Taxonomy" id="1510225"/>
    <lineage>
        <taxon>Archaea</taxon>
        <taxon>Methanobacteriati</taxon>
        <taxon>Methanobacteriota</taxon>
        <taxon>Stenosarchaea group</taxon>
        <taxon>Halobacteria</taxon>
        <taxon>Halobacteriales</taxon>
        <taxon>Haloarculaceae</taxon>
        <taxon>Halovenus</taxon>
    </lineage>
</organism>
<dbReference type="InterPro" id="IPR000182">
    <property type="entry name" value="GNAT_dom"/>
</dbReference>
<keyword evidence="1 4" id="KW-0808">Transferase</keyword>
<dbReference type="PROSITE" id="PS51186">
    <property type="entry name" value="GNAT"/>
    <property type="match status" value="1"/>
</dbReference>
<dbReference type="Gene3D" id="3.40.630.30">
    <property type="match status" value="1"/>
</dbReference>
<dbReference type="GO" id="GO:0016746">
    <property type="term" value="F:acyltransferase activity"/>
    <property type="evidence" value="ECO:0007669"/>
    <property type="project" value="UniProtKB-KW"/>
</dbReference>